<sequence length="224" mass="23791">MSMDGKTPDLLPLSAAKKIRDAVPLVCGWTLLNTFSTAVGYIAVDYIHVSCSQVTTYPCTALRCLTFRPILHSAVHRADGRGGSQGKRPLDRDAVLRLITGGRGGAGTAATRPPSLARCAVAYLALAVTVLDHCMIYFTAGFCFFVVGDLLSFRALLGGDGWGMKITACADGLIYAHGLRRHRCTYADGQGQAVGVEKPSAYMWPSGPLEICLRGLSALARPSA</sequence>
<dbReference type="AlphaFoldDB" id="R7WD27"/>
<proteinExistence type="predicted"/>
<protein>
    <submittedName>
        <fullName evidence="1">Uncharacterized protein</fullName>
    </submittedName>
</protein>
<accession>R7WD27</accession>
<organism evidence="1">
    <name type="scientific">Aegilops tauschii</name>
    <name type="common">Tausch's goatgrass</name>
    <name type="synonym">Aegilops squarrosa</name>
    <dbReference type="NCBI Taxonomy" id="37682"/>
    <lineage>
        <taxon>Eukaryota</taxon>
        <taxon>Viridiplantae</taxon>
        <taxon>Streptophyta</taxon>
        <taxon>Embryophyta</taxon>
        <taxon>Tracheophyta</taxon>
        <taxon>Spermatophyta</taxon>
        <taxon>Magnoliopsida</taxon>
        <taxon>Liliopsida</taxon>
        <taxon>Poales</taxon>
        <taxon>Poaceae</taxon>
        <taxon>BOP clade</taxon>
        <taxon>Pooideae</taxon>
        <taxon>Triticodae</taxon>
        <taxon>Triticeae</taxon>
        <taxon>Triticinae</taxon>
        <taxon>Aegilops</taxon>
    </lineage>
</organism>
<dbReference type="EnsemblPlants" id="EMT20556">
    <property type="protein sequence ID" value="EMT20556"/>
    <property type="gene ID" value="F775_19557"/>
</dbReference>
<evidence type="ECO:0000313" key="1">
    <source>
        <dbReference type="EnsemblPlants" id="EMT20556"/>
    </source>
</evidence>
<reference evidence="1" key="1">
    <citation type="submission" date="2015-06" db="UniProtKB">
        <authorList>
            <consortium name="EnsemblPlants"/>
        </authorList>
    </citation>
    <scope>IDENTIFICATION</scope>
</reference>
<name>R7WD27_AEGTA</name>